<feature type="region of interest" description="Disordered" evidence="1">
    <location>
        <begin position="723"/>
        <end position="786"/>
    </location>
</feature>
<evidence type="ECO:0000256" key="1">
    <source>
        <dbReference type="SAM" id="MobiDB-lite"/>
    </source>
</evidence>
<protein>
    <recommendedName>
        <fullName evidence="2">Fungal-type protein kinase domain-containing protein</fullName>
    </recommendedName>
</protein>
<name>A0A9W8BI78_9FUNG</name>
<evidence type="ECO:0000313" key="4">
    <source>
        <dbReference type="Proteomes" id="UP001150907"/>
    </source>
</evidence>
<feature type="region of interest" description="Disordered" evidence="1">
    <location>
        <begin position="687"/>
        <end position="708"/>
    </location>
</feature>
<dbReference type="SUPFAM" id="SSF56112">
    <property type="entry name" value="Protein kinase-like (PK-like)"/>
    <property type="match status" value="1"/>
</dbReference>
<feature type="compositionally biased region" description="Polar residues" evidence="1">
    <location>
        <begin position="748"/>
        <end position="760"/>
    </location>
</feature>
<feature type="domain" description="Fungal-type protein kinase" evidence="2">
    <location>
        <begin position="230"/>
        <end position="541"/>
    </location>
</feature>
<dbReference type="PANTHER" id="PTHR38248:SF2">
    <property type="entry name" value="FUNK1 11"/>
    <property type="match status" value="1"/>
</dbReference>
<dbReference type="EMBL" id="JANBQF010000262">
    <property type="protein sequence ID" value="KAJ2002887.1"/>
    <property type="molecule type" value="Genomic_DNA"/>
</dbReference>
<accession>A0A9W8BI78</accession>
<dbReference type="Gene3D" id="1.10.510.10">
    <property type="entry name" value="Transferase(Phosphotransferase) domain 1"/>
    <property type="match status" value="1"/>
</dbReference>
<keyword evidence="4" id="KW-1185">Reference proteome</keyword>
<dbReference type="InterPro" id="IPR011009">
    <property type="entry name" value="Kinase-like_dom_sf"/>
</dbReference>
<dbReference type="Pfam" id="PF17667">
    <property type="entry name" value="Pkinase_fungal"/>
    <property type="match status" value="1"/>
</dbReference>
<dbReference type="InterPro" id="IPR040976">
    <property type="entry name" value="Pkinase_fungal"/>
</dbReference>
<proteinExistence type="predicted"/>
<sequence>MEASDKDLALEAGAFRIDVCGHQLSVAAEQTAAAGDIDRALAQLVQPAAPRLRAHVAAAAAAAAAAMDAQAGEGRTPAALARLRRTRRRESAALAGALYGDGDGDLAVGAVRDALEAAARAAQLAGGGAARGLHVTAEAGAGGAFRLGGAGGGAAAVVGVVARARDAMAPFASGVAERVAAAVNRHARRHPEARHAWAVVAACGVVRVCVAEPDAIHVGGPMRVATAAGRRRLAAFVAAVALAEDWRLGADPTMRWSAAAARWEVDVPGGADGAEPPVTVYAQPPLLFAADAFFGRFTRCFAASLDPAGAATHVLKDSWQLVDNAEDGADGPAGDADEPAVGADEPAVDDEIATLARIRTAMDADGAASRVAYQRLVCGGTVRVGGARDTTRVVLGALDAYARWTVPHGARRGRMHRVHRRMVTGPVGVGLATLHRERDAVRAVADAMAAHAEILRVAGVLHRDVSLGNIVALQPSQSSDQPSGRSSVRGMLIDFDHALDPAHERNARRPGHVGTAPFMSIASLEGLDVPRTAADDWEAALALLLCLAARPALRDALCHRLAAVGSAGLADWRRDLFASRAAFESAASRFADPACPCALRLARALHAALFAHPSCPGTTRRLLRGDRIVDPILRRAHHADAIHARCLAAVTAYIAEDDTADEKPEEPANGKASGPLTCSDDDTMAVFISPPVPPYHPRNKRKALVDVEASPRVKRRKMAHDEFGFGPENFAPPESSSIHSHSRADSSTVVGESTIDSSTTTKKHAPVVVIVQNERIPSSPKKRKLF</sequence>
<organism evidence="3 4">
    <name type="scientific">Coemansia thaxteri</name>
    <dbReference type="NCBI Taxonomy" id="2663907"/>
    <lineage>
        <taxon>Eukaryota</taxon>
        <taxon>Fungi</taxon>
        <taxon>Fungi incertae sedis</taxon>
        <taxon>Zoopagomycota</taxon>
        <taxon>Kickxellomycotina</taxon>
        <taxon>Kickxellomycetes</taxon>
        <taxon>Kickxellales</taxon>
        <taxon>Kickxellaceae</taxon>
        <taxon>Coemansia</taxon>
    </lineage>
</organism>
<dbReference type="OrthoDB" id="2747778at2759"/>
<gene>
    <name evidence="3" type="ORF">H4R26_003370</name>
</gene>
<reference evidence="3" key="1">
    <citation type="submission" date="2022-07" db="EMBL/GenBank/DDBJ databases">
        <title>Phylogenomic reconstructions and comparative analyses of Kickxellomycotina fungi.</title>
        <authorList>
            <person name="Reynolds N.K."/>
            <person name="Stajich J.E."/>
            <person name="Barry K."/>
            <person name="Grigoriev I.V."/>
            <person name="Crous P."/>
            <person name="Smith M.E."/>
        </authorList>
    </citation>
    <scope>NUCLEOTIDE SEQUENCE</scope>
    <source>
        <strain evidence="3">IMI 214461</strain>
    </source>
</reference>
<dbReference type="Proteomes" id="UP001150907">
    <property type="component" value="Unassembled WGS sequence"/>
</dbReference>
<evidence type="ECO:0000313" key="3">
    <source>
        <dbReference type="EMBL" id="KAJ2002887.1"/>
    </source>
</evidence>
<dbReference type="PANTHER" id="PTHR38248">
    <property type="entry name" value="FUNK1 6"/>
    <property type="match status" value="1"/>
</dbReference>
<comment type="caution">
    <text evidence="3">The sequence shown here is derived from an EMBL/GenBank/DDBJ whole genome shotgun (WGS) entry which is preliminary data.</text>
</comment>
<dbReference type="AlphaFoldDB" id="A0A9W8BI78"/>
<evidence type="ECO:0000259" key="2">
    <source>
        <dbReference type="Pfam" id="PF17667"/>
    </source>
</evidence>